<gene>
    <name evidence="1" type="ORF">M5G17_11640</name>
</gene>
<name>A0ABT5P7Q5_9PSED</name>
<accession>A0ABT5P7Q5</accession>
<dbReference type="EMBL" id="JAMDGZ010000022">
    <property type="protein sequence ID" value="MDD1014326.1"/>
    <property type="molecule type" value="Genomic_DNA"/>
</dbReference>
<comment type="caution">
    <text evidence="1">The sequence shown here is derived from an EMBL/GenBank/DDBJ whole genome shotgun (WGS) entry which is preliminary data.</text>
</comment>
<sequence>MKPAIFKLDRRVFELLKDGDFQQFTIRSLRDAYALLLGGAVNDTDLWRYIYDQVLRLKRVGWVQQDPVRRRRGQIFHVLDKPAAISLSLVHRRFSNACHNALSEDGAGVAQSRARSETCPTRRLELLAKEIRLDMLSALGEAERYKQLFTEMPVLRARVEDDYIEARDRSSRLLGHLRAIENTLKMLVAA</sequence>
<keyword evidence="2" id="KW-1185">Reference proteome</keyword>
<dbReference type="Proteomes" id="UP001148184">
    <property type="component" value="Unassembled WGS sequence"/>
</dbReference>
<reference evidence="1 2" key="1">
    <citation type="submission" date="2022-05" db="EMBL/GenBank/DDBJ databases">
        <title>Novel Pseudomonas spp. Isolated from a Rainbow Trout Aquaculture Facility.</title>
        <authorList>
            <person name="Testerman T."/>
            <person name="Graf J."/>
        </authorList>
    </citation>
    <scope>NUCLEOTIDE SEQUENCE [LARGE SCALE GENOMIC DNA]</scope>
    <source>
        <strain evidence="1 2">ID1025</strain>
    </source>
</reference>
<proteinExistence type="predicted"/>
<organism evidence="1 2">
    <name type="scientific">Pseudomonas rubra</name>
    <dbReference type="NCBI Taxonomy" id="2942627"/>
    <lineage>
        <taxon>Bacteria</taxon>
        <taxon>Pseudomonadati</taxon>
        <taxon>Pseudomonadota</taxon>
        <taxon>Gammaproteobacteria</taxon>
        <taxon>Pseudomonadales</taxon>
        <taxon>Pseudomonadaceae</taxon>
        <taxon>Pseudomonas</taxon>
    </lineage>
</organism>
<evidence type="ECO:0000313" key="1">
    <source>
        <dbReference type="EMBL" id="MDD1014326.1"/>
    </source>
</evidence>
<dbReference type="RefSeq" id="WP_273893066.1">
    <property type="nucleotide sequence ID" value="NZ_JAMDGP010000029.1"/>
</dbReference>
<evidence type="ECO:0000313" key="2">
    <source>
        <dbReference type="Proteomes" id="UP001148184"/>
    </source>
</evidence>
<protein>
    <submittedName>
        <fullName evidence="1">Uncharacterized protein</fullName>
    </submittedName>
</protein>